<keyword evidence="2" id="KW-0472">Membrane</keyword>
<name>A0ABQ6HSE4_9MICO</name>
<organism evidence="3 4">
    <name type="scientific">Arsenicicoccus piscis</name>
    <dbReference type="NCBI Taxonomy" id="673954"/>
    <lineage>
        <taxon>Bacteria</taxon>
        <taxon>Bacillati</taxon>
        <taxon>Actinomycetota</taxon>
        <taxon>Actinomycetes</taxon>
        <taxon>Micrococcales</taxon>
        <taxon>Intrasporangiaceae</taxon>
        <taxon>Arsenicicoccus</taxon>
    </lineage>
</organism>
<dbReference type="InterPro" id="IPR036259">
    <property type="entry name" value="MFS_trans_sf"/>
</dbReference>
<sequence length="131" mass="14241">MLVPVLLVLGVLLLGLGAWCWTGPELAHGRSTWDDRERVLLLATPLIGLGLVLTAVVLAVPLLHHGWWSTVALMVLGLVAVAVLVATLAPLSPAWLPRRLCERHDDDRAYVSATRRPKPAKRPGRGPFELP</sequence>
<reference evidence="4" key="1">
    <citation type="journal article" date="2019" name="Int. J. Syst. Evol. Microbiol.">
        <title>The Global Catalogue of Microorganisms (GCM) 10K type strain sequencing project: providing services to taxonomists for standard genome sequencing and annotation.</title>
        <authorList>
            <consortium name="The Broad Institute Genomics Platform"/>
            <consortium name="The Broad Institute Genome Sequencing Center for Infectious Disease"/>
            <person name="Wu L."/>
            <person name="Ma J."/>
        </authorList>
    </citation>
    <scope>NUCLEOTIDE SEQUENCE [LARGE SCALE GENOMIC DNA]</scope>
    <source>
        <strain evidence="4">NBRC 105830</strain>
    </source>
</reference>
<feature type="compositionally biased region" description="Basic residues" evidence="1">
    <location>
        <begin position="115"/>
        <end position="124"/>
    </location>
</feature>
<keyword evidence="4" id="KW-1185">Reference proteome</keyword>
<accession>A0ABQ6HSE4</accession>
<keyword evidence="2" id="KW-1133">Transmembrane helix</keyword>
<dbReference type="EMBL" id="BSUJ01000001">
    <property type="protein sequence ID" value="GMA21403.1"/>
    <property type="molecule type" value="Genomic_DNA"/>
</dbReference>
<evidence type="ECO:0000313" key="4">
    <source>
        <dbReference type="Proteomes" id="UP001157109"/>
    </source>
</evidence>
<comment type="caution">
    <text evidence="3">The sequence shown here is derived from an EMBL/GenBank/DDBJ whole genome shotgun (WGS) entry which is preliminary data.</text>
</comment>
<dbReference type="RefSeq" id="WP_241441644.1">
    <property type="nucleotide sequence ID" value="NZ_BSUJ01000001.1"/>
</dbReference>
<evidence type="ECO:0000256" key="1">
    <source>
        <dbReference type="SAM" id="MobiDB-lite"/>
    </source>
</evidence>
<dbReference type="SUPFAM" id="SSF103473">
    <property type="entry name" value="MFS general substrate transporter"/>
    <property type="match status" value="1"/>
</dbReference>
<feature type="region of interest" description="Disordered" evidence="1">
    <location>
        <begin position="110"/>
        <end position="131"/>
    </location>
</feature>
<feature type="transmembrane region" description="Helical" evidence="2">
    <location>
        <begin position="67"/>
        <end position="89"/>
    </location>
</feature>
<protein>
    <submittedName>
        <fullName evidence="3">Uncharacterized protein</fullName>
    </submittedName>
</protein>
<keyword evidence="2" id="KW-0812">Transmembrane</keyword>
<dbReference type="Proteomes" id="UP001157109">
    <property type="component" value="Unassembled WGS sequence"/>
</dbReference>
<feature type="transmembrane region" description="Helical" evidence="2">
    <location>
        <begin position="39"/>
        <end position="60"/>
    </location>
</feature>
<gene>
    <name evidence="3" type="ORF">GCM10025862_34240</name>
</gene>
<evidence type="ECO:0000256" key="2">
    <source>
        <dbReference type="SAM" id="Phobius"/>
    </source>
</evidence>
<evidence type="ECO:0000313" key="3">
    <source>
        <dbReference type="EMBL" id="GMA21403.1"/>
    </source>
</evidence>
<proteinExistence type="predicted"/>